<reference evidence="2" key="1">
    <citation type="submission" date="2022-11" db="UniProtKB">
        <authorList>
            <consortium name="WormBaseParasite"/>
        </authorList>
    </citation>
    <scope>IDENTIFICATION</scope>
</reference>
<proteinExistence type="predicted"/>
<dbReference type="WBParaSite" id="ES5_v2.g7060.t1">
    <property type="protein sequence ID" value="ES5_v2.g7060.t1"/>
    <property type="gene ID" value="ES5_v2.g7060"/>
</dbReference>
<dbReference type="Proteomes" id="UP000887579">
    <property type="component" value="Unplaced"/>
</dbReference>
<name>A0AC34GRA0_9BILA</name>
<evidence type="ECO:0000313" key="2">
    <source>
        <dbReference type="WBParaSite" id="ES5_v2.g7060.t1"/>
    </source>
</evidence>
<accession>A0AC34GRA0</accession>
<organism evidence="1 2">
    <name type="scientific">Panagrolaimus sp. ES5</name>
    <dbReference type="NCBI Taxonomy" id="591445"/>
    <lineage>
        <taxon>Eukaryota</taxon>
        <taxon>Metazoa</taxon>
        <taxon>Ecdysozoa</taxon>
        <taxon>Nematoda</taxon>
        <taxon>Chromadorea</taxon>
        <taxon>Rhabditida</taxon>
        <taxon>Tylenchina</taxon>
        <taxon>Panagrolaimomorpha</taxon>
        <taxon>Panagrolaimoidea</taxon>
        <taxon>Panagrolaimidae</taxon>
        <taxon>Panagrolaimus</taxon>
    </lineage>
</organism>
<evidence type="ECO:0000313" key="1">
    <source>
        <dbReference type="Proteomes" id="UP000887579"/>
    </source>
</evidence>
<sequence>MTFATNIFVVSESPESYSILRREEATAAATSESLSLETSSSAESFESDSGIDMDEQFVTYQTLNDCQTQQESLIDDNDSDGSESDASIIRENSDDSLFEMLSSVGFSIKKRVTFKPMVKVIHFESAELAEKYAIEEEERRRIAKINEESKSFVSGVKFFVGNNYDSDEDDY</sequence>
<protein>
    <submittedName>
        <fullName evidence="2">Uncharacterized protein</fullName>
    </submittedName>
</protein>